<dbReference type="Pfam" id="PF01478">
    <property type="entry name" value="Peptidase_A24"/>
    <property type="match status" value="1"/>
</dbReference>
<keyword evidence="1" id="KW-1133">Transmembrane helix</keyword>
<feature type="transmembrane region" description="Helical" evidence="1">
    <location>
        <begin position="30"/>
        <end position="49"/>
    </location>
</feature>
<proteinExistence type="predicted"/>
<dbReference type="Gene3D" id="1.20.120.1220">
    <property type="match status" value="1"/>
</dbReference>
<evidence type="ECO:0000313" key="3">
    <source>
        <dbReference type="EMBL" id="CAB4570730.1"/>
    </source>
</evidence>
<sequence>MILEGVVVLMHLGVGIAGLLLSRIDLLEHRLPNCGTGSLAVGLGILAVVAGDSGRVQSALLAGAVSAGVFALAAVLPPHALGWGDVKLQGGLGFYLGFLDPRLVLVQCAAAFLIGGLVALIGILRKGHRARDPIAFGPSLVAGVAFAVIAGKYGEII</sequence>
<feature type="transmembrane region" description="Helical" evidence="1">
    <location>
        <begin position="103"/>
        <end position="124"/>
    </location>
</feature>
<gene>
    <name evidence="3" type="ORF">UFOPK1684_00693</name>
</gene>
<feature type="transmembrane region" description="Helical" evidence="1">
    <location>
        <begin position="136"/>
        <end position="154"/>
    </location>
</feature>
<reference evidence="3" key="1">
    <citation type="submission" date="2020-05" db="EMBL/GenBank/DDBJ databases">
        <authorList>
            <person name="Chiriac C."/>
            <person name="Salcher M."/>
            <person name="Ghai R."/>
            <person name="Kavagutti S V."/>
        </authorList>
    </citation>
    <scope>NUCLEOTIDE SEQUENCE</scope>
</reference>
<keyword evidence="1" id="KW-0812">Transmembrane</keyword>
<dbReference type="InterPro" id="IPR000045">
    <property type="entry name" value="Prepilin_IV_endopep_pep"/>
</dbReference>
<keyword evidence="1" id="KW-0472">Membrane</keyword>
<protein>
    <submittedName>
        <fullName evidence="3">Unannotated protein</fullName>
    </submittedName>
</protein>
<feature type="transmembrane region" description="Helical" evidence="1">
    <location>
        <begin position="7"/>
        <end position="24"/>
    </location>
</feature>
<dbReference type="AlphaFoldDB" id="A0A6J6E2I8"/>
<organism evidence="3">
    <name type="scientific">freshwater metagenome</name>
    <dbReference type="NCBI Taxonomy" id="449393"/>
    <lineage>
        <taxon>unclassified sequences</taxon>
        <taxon>metagenomes</taxon>
        <taxon>ecological metagenomes</taxon>
    </lineage>
</organism>
<feature type="domain" description="Prepilin type IV endopeptidase peptidase" evidence="2">
    <location>
        <begin position="17"/>
        <end position="119"/>
    </location>
</feature>
<feature type="transmembrane region" description="Helical" evidence="1">
    <location>
        <begin position="61"/>
        <end position="83"/>
    </location>
</feature>
<dbReference type="GO" id="GO:0016020">
    <property type="term" value="C:membrane"/>
    <property type="evidence" value="ECO:0007669"/>
    <property type="project" value="InterPro"/>
</dbReference>
<dbReference type="GO" id="GO:0004190">
    <property type="term" value="F:aspartic-type endopeptidase activity"/>
    <property type="evidence" value="ECO:0007669"/>
    <property type="project" value="InterPro"/>
</dbReference>
<accession>A0A6J6E2I8</accession>
<evidence type="ECO:0000256" key="1">
    <source>
        <dbReference type="SAM" id="Phobius"/>
    </source>
</evidence>
<name>A0A6J6E2I8_9ZZZZ</name>
<dbReference type="EMBL" id="CAEZTM010000025">
    <property type="protein sequence ID" value="CAB4570730.1"/>
    <property type="molecule type" value="Genomic_DNA"/>
</dbReference>
<evidence type="ECO:0000259" key="2">
    <source>
        <dbReference type="Pfam" id="PF01478"/>
    </source>
</evidence>